<evidence type="ECO:0000256" key="5">
    <source>
        <dbReference type="ARBA" id="ARBA00022618"/>
    </source>
</evidence>
<feature type="compositionally biased region" description="Basic residues" evidence="15">
    <location>
        <begin position="493"/>
        <end position="505"/>
    </location>
</feature>
<evidence type="ECO:0000256" key="10">
    <source>
        <dbReference type="ARBA" id="ARBA00029986"/>
    </source>
</evidence>
<evidence type="ECO:0000256" key="6">
    <source>
        <dbReference type="ARBA" id="ARBA00023110"/>
    </source>
</evidence>
<protein>
    <recommendedName>
        <fullName evidence="4 11">Trigger factor</fullName>
        <shortName evidence="11">TF</shortName>
        <ecNumber evidence="3 11">5.2.1.8</ecNumber>
    </recommendedName>
    <alternativeName>
        <fullName evidence="10 11">PPIase</fullName>
    </alternativeName>
</protein>
<keyword evidence="7 11" id="KW-0143">Chaperone</keyword>
<dbReference type="InterPro" id="IPR046357">
    <property type="entry name" value="PPIase_dom_sf"/>
</dbReference>
<proteinExistence type="inferred from homology"/>
<dbReference type="InterPro" id="IPR027304">
    <property type="entry name" value="Trigger_fact/SurA_dom_sf"/>
</dbReference>
<accession>A0ABT3BP95</accession>
<comment type="similarity">
    <text evidence="2 11 13">Belongs to the FKBP-type PPIase family. Tig subfamily.</text>
</comment>
<dbReference type="Proteomes" id="UP001207252">
    <property type="component" value="Unassembled WGS sequence"/>
</dbReference>
<evidence type="ECO:0000256" key="15">
    <source>
        <dbReference type="SAM" id="MobiDB-lite"/>
    </source>
</evidence>
<feature type="compositionally biased region" description="Basic and acidic residues" evidence="15">
    <location>
        <begin position="479"/>
        <end position="491"/>
    </location>
</feature>
<evidence type="ECO:0000259" key="16">
    <source>
        <dbReference type="PROSITE" id="PS50059"/>
    </source>
</evidence>
<gene>
    <name evidence="11 17" type="primary">tig</name>
    <name evidence="17" type="ORF">OF365_01715</name>
</gene>
<evidence type="ECO:0000256" key="3">
    <source>
        <dbReference type="ARBA" id="ARBA00013194"/>
    </source>
</evidence>
<dbReference type="InterPro" id="IPR008881">
    <property type="entry name" value="Trigger_fac_ribosome-bd_bac"/>
</dbReference>
<evidence type="ECO:0000256" key="11">
    <source>
        <dbReference type="HAMAP-Rule" id="MF_00303"/>
    </source>
</evidence>
<feature type="region of interest" description="Disordered" evidence="15">
    <location>
        <begin position="444"/>
        <end position="505"/>
    </location>
</feature>
<comment type="subcellular location">
    <subcellularLocation>
        <location evidence="11">Cytoplasm</location>
    </subcellularLocation>
    <text evidence="11">About half TF is bound to the ribosome near the polypeptide exit tunnel while the other half is free in the cytoplasm.</text>
</comment>
<feature type="domain" description="PPIase FKBP-type" evidence="16">
    <location>
        <begin position="172"/>
        <end position="232"/>
    </location>
</feature>
<dbReference type="EMBL" id="JAOXHJ010000003">
    <property type="protein sequence ID" value="MCV3754082.1"/>
    <property type="molecule type" value="Genomic_DNA"/>
</dbReference>
<evidence type="ECO:0000256" key="12">
    <source>
        <dbReference type="PROSITE-ProRule" id="PRU00277"/>
    </source>
</evidence>
<evidence type="ECO:0000256" key="2">
    <source>
        <dbReference type="ARBA" id="ARBA00005464"/>
    </source>
</evidence>
<dbReference type="InterPro" id="IPR008880">
    <property type="entry name" value="Trigger_fac_C"/>
</dbReference>
<evidence type="ECO:0000313" key="17">
    <source>
        <dbReference type="EMBL" id="MCV3754082.1"/>
    </source>
</evidence>
<evidence type="ECO:0000256" key="7">
    <source>
        <dbReference type="ARBA" id="ARBA00023186"/>
    </source>
</evidence>
<dbReference type="Gene3D" id="1.10.3120.10">
    <property type="entry name" value="Trigger factor, C-terminal domain"/>
    <property type="match status" value="1"/>
</dbReference>
<dbReference type="Pfam" id="PF05697">
    <property type="entry name" value="Trigger_N"/>
    <property type="match status" value="1"/>
</dbReference>
<dbReference type="NCBIfam" id="TIGR00115">
    <property type="entry name" value="tig"/>
    <property type="match status" value="1"/>
</dbReference>
<dbReference type="InterPro" id="IPR037041">
    <property type="entry name" value="Trigger_fac_C_sf"/>
</dbReference>
<keyword evidence="18" id="KW-1185">Reference proteome</keyword>
<evidence type="ECO:0000256" key="9">
    <source>
        <dbReference type="ARBA" id="ARBA00023306"/>
    </source>
</evidence>
<feature type="compositionally biased region" description="Basic and acidic residues" evidence="15">
    <location>
        <begin position="449"/>
        <end position="465"/>
    </location>
</feature>
<evidence type="ECO:0000256" key="4">
    <source>
        <dbReference type="ARBA" id="ARBA00016902"/>
    </source>
</evidence>
<dbReference type="InterPro" id="IPR036611">
    <property type="entry name" value="Trigger_fac_ribosome-bd_sf"/>
</dbReference>
<keyword evidence="11" id="KW-0963">Cytoplasm</keyword>
<dbReference type="HAMAP" id="MF_00303">
    <property type="entry name" value="Trigger_factor_Tig"/>
    <property type="match status" value="1"/>
</dbReference>
<name>A0ABT3BP95_9BACT</name>
<organism evidence="17 18">
    <name type="scientific">Ureaplasma zalophigenitalium</name>
    <dbReference type="NCBI Taxonomy" id="907723"/>
    <lineage>
        <taxon>Bacteria</taxon>
        <taxon>Bacillati</taxon>
        <taxon>Mycoplasmatota</taxon>
        <taxon>Mycoplasmoidales</taxon>
        <taxon>Mycoplasmoidaceae</taxon>
        <taxon>Ureaplasma</taxon>
    </lineage>
</organism>
<comment type="caution">
    <text evidence="17">The sequence shown here is derived from an EMBL/GenBank/DDBJ whole genome shotgun (WGS) entry which is preliminary data.</text>
</comment>
<evidence type="ECO:0000256" key="1">
    <source>
        <dbReference type="ARBA" id="ARBA00000971"/>
    </source>
</evidence>
<keyword evidence="5 11" id="KW-0132">Cell division</keyword>
<dbReference type="SUPFAM" id="SSF54534">
    <property type="entry name" value="FKBP-like"/>
    <property type="match status" value="1"/>
</dbReference>
<comment type="catalytic activity">
    <reaction evidence="1 11 12">
        <text>[protein]-peptidylproline (omega=180) = [protein]-peptidylproline (omega=0)</text>
        <dbReference type="Rhea" id="RHEA:16237"/>
        <dbReference type="Rhea" id="RHEA-COMP:10747"/>
        <dbReference type="Rhea" id="RHEA-COMP:10748"/>
        <dbReference type="ChEBI" id="CHEBI:83833"/>
        <dbReference type="ChEBI" id="CHEBI:83834"/>
        <dbReference type="EC" id="5.2.1.8"/>
    </reaction>
</comment>
<feature type="coiled-coil region" evidence="14">
    <location>
        <begin position="328"/>
        <end position="355"/>
    </location>
</feature>
<dbReference type="Gene3D" id="3.10.50.40">
    <property type="match status" value="1"/>
</dbReference>
<dbReference type="GO" id="GO:0003755">
    <property type="term" value="F:peptidyl-prolyl cis-trans isomerase activity"/>
    <property type="evidence" value="ECO:0007669"/>
    <property type="project" value="UniProtKB-EC"/>
</dbReference>
<dbReference type="EC" id="5.2.1.8" evidence="3 11"/>
<keyword evidence="8 11" id="KW-0413">Isomerase</keyword>
<dbReference type="SUPFAM" id="SSF109998">
    <property type="entry name" value="Triger factor/SurA peptide-binding domain-like"/>
    <property type="match status" value="1"/>
</dbReference>
<dbReference type="InterPro" id="IPR005215">
    <property type="entry name" value="Trig_fac"/>
</dbReference>
<dbReference type="InterPro" id="IPR001179">
    <property type="entry name" value="PPIase_FKBP_dom"/>
</dbReference>
<comment type="domain">
    <text evidence="11">Consists of 3 domains; the N-terminus binds the ribosome, the middle domain has PPIase activity, while the C-terminus has intrinsic chaperone activity on its own.</text>
</comment>
<keyword evidence="9 11" id="KW-0131">Cell cycle</keyword>
<comment type="function">
    <text evidence="11">Involved in protein export. Acts as a chaperone by maintaining the newly synthesized protein in an open conformation. Functions as a peptidyl-prolyl cis-trans isomerase.</text>
</comment>
<keyword evidence="14" id="KW-0175">Coiled coil</keyword>
<dbReference type="RefSeq" id="WP_263817886.1">
    <property type="nucleotide sequence ID" value="NZ_JAOXHJ010000003.1"/>
</dbReference>
<keyword evidence="6 11" id="KW-0697">Rotamase</keyword>
<dbReference type="Pfam" id="PF00254">
    <property type="entry name" value="FKBP_C"/>
    <property type="match status" value="1"/>
</dbReference>
<reference evidence="17 18" key="1">
    <citation type="journal article" date="2020" name="Int. J. Syst. Evol. Microbiol.">
        <title>Ureaplasma miroungigenitalium sp. nov. isolated from northern elephant seals (Mirounga angustirostris) and Ureaplasma zalophigenitalium sp. nov. isolated from California sea lions (Zalophus californianus).</title>
        <authorList>
            <person name="Volokhov D.V."/>
            <person name="Gulland F.M."/>
            <person name="Gao Y."/>
            <person name="Chizhikov V.E."/>
        </authorList>
    </citation>
    <scope>NUCLEOTIDE SEQUENCE [LARGE SCALE GENOMIC DNA]</scope>
    <source>
        <strain evidence="17 18">CSL7644-GEN</strain>
    </source>
</reference>
<dbReference type="SUPFAM" id="SSF102735">
    <property type="entry name" value="Trigger factor ribosome-binding domain"/>
    <property type="match status" value="1"/>
</dbReference>
<evidence type="ECO:0000256" key="13">
    <source>
        <dbReference type="RuleBase" id="RU003914"/>
    </source>
</evidence>
<sequence length="505" mass="57072">MQLNKKTKNELNISFEVTADPKKWAEALNNQTQNMIRQLKKKVKIDGFRLGHAPDQEVEKRINRYDLYDRAINDILPSLIKDLEDSKEFKDDPTETLDTPNVSIIDLDDQKLVVSLSYEIYPTITLDKYDDFTLNLSPITVDPSLVDKELKHAQKVRAKRTKKDDQQPIENGDEVVFDFKGSMNNVPFEGGTAENHTLIIGSNAFIPGFEDQMIGLKTNEVKTIQVTFPEDYHATDLAGKKADFELKIKSISSIVLPEINDEFAASFKLPNVSTLKELEKFILDNSKKAAEEERFNVAQNQINSQLLARTTISTIPESMINKESANLKQQLLAQLARYNMDLKEYLKVSNKTEEELNADLKLQVVDTVKLSLVIDYIAEREKIQVSEEEARAGIPEMATLYGSNSPETIKYLNDNIELVSEFIVQKKVMNFLINLNEKNTPAAKKSPKAVKEAKIAKEKPAKETTTKTCKTKGSCKPKVNKEDQIAKETVKKTISKAKPKASKAK</sequence>
<evidence type="ECO:0000256" key="14">
    <source>
        <dbReference type="SAM" id="Coils"/>
    </source>
</evidence>
<dbReference type="PROSITE" id="PS50059">
    <property type="entry name" value="FKBP_PPIASE"/>
    <property type="match status" value="1"/>
</dbReference>
<dbReference type="Gene3D" id="3.30.70.1050">
    <property type="entry name" value="Trigger factor ribosome-binding domain"/>
    <property type="match status" value="1"/>
</dbReference>
<dbReference type="Pfam" id="PF05698">
    <property type="entry name" value="Trigger_C"/>
    <property type="match status" value="1"/>
</dbReference>
<evidence type="ECO:0000313" key="18">
    <source>
        <dbReference type="Proteomes" id="UP001207252"/>
    </source>
</evidence>
<evidence type="ECO:0000256" key="8">
    <source>
        <dbReference type="ARBA" id="ARBA00023235"/>
    </source>
</evidence>